<keyword evidence="4" id="KW-1185">Reference proteome</keyword>
<feature type="domain" description="DUF4131" evidence="2">
    <location>
        <begin position="16"/>
        <end position="156"/>
    </location>
</feature>
<protein>
    <recommendedName>
        <fullName evidence="2">DUF4131 domain-containing protein</fullName>
    </recommendedName>
</protein>
<name>A0A1W5ZUQ8_9BACI</name>
<dbReference type="EMBL" id="CP020772">
    <property type="protein sequence ID" value="ARI77001.1"/>
    <property type="molecule type" value="Genomic_DNA"/>
</dbReference>
<dbReference type="PANTHER" id="PTHR30619:SF7">
    <property type="entry name" value="BETA-LACTAMASE DOMAIN PROTEIN"/>
    <property type="match status" value="1"/>
</dbReference>
<gene>
    <name evidence="3" type="ORF">HM131_09175</name>
</gene>
<evidence type="ECO:0000256" key="1">
    <source>
        <dbReference type="SAM" id="Phobius"/>
    </source>
</evidence>
<dbReference type="PANTHER" id="PTHR30619">
    <property type="entry name" value="DNA INTERNALIZATION/COMPETENCE PROTEIN COMEC/REC2"/>
    <property type="match status" value="1"/>
</dbReference>
<evidence type="ECO:0000313" key="4">
    <source>
        <dbReference type="Proteomes" id="UP000192527"/>
    </source>
</evidence>
<evidence type="ECO:0000313" key="3">
    <source>
        <dbReference type="EMBL" id="ARI77001.1"/>
    </source>
</evidence>
<feature type="transmembrane region" description="Helical" evidence="1">
    <location>
        <begin position="12"/>
        <end position="28"/>
    </location>
</feature>
<dbReference type="Pfam" id="PF13567">
    <property type="entry name" value="DUF4131"/>
    <property type="match status" value="1"/>
</dbReference>
<proteinExistence type="predicted"/>
<dbReference type="Proteomes" id="UP000192527">
    <property type="component" value="Chromosome"/>
</dbReference>
<dbReference type="InterPro" id="IPR025405">
    <property type="entry name" value="DUF4131"/>
</dbReference>
<evidence type="ECO:0000259" key="2">
    <source>
        <dbReference type="Pfam" id="PF13567"/>
    </source>
</evidence>
<dbReference type="KEGG" id="hmn:HM131_09175"/>
<dbReference type="AlphaFoldDB" id="A0A1W5ZUQ8"/>
<sequence>MIGGVLSRLPTVPFYLMCFLFLIWLYLLKNQWMIIFLLTFFMTFGFFYLSPASIPQITSTGGPISLTITSEVEQTSQTIQMVGKLNSSTINEKVLLILYKNAEEKGQLIPLTWKHGADCKVVGERVPIESARNPGQFDYREYMAAKKIYSQLELKNQSSIDCEGRSWLSHGYDLRALILNSVKETVDPIAFKWMAALLFGEKQYLDEGIVTFFQDFNLSHLLAISGCWFDCNSVVLPSLSIGHGDERGSKSSYHTISSSICSSCRSRSIRTESHPYGGACYAVNFLKMESTLNRHSFPGGFIITYPVP</sequence>
<feature type="transmembrane region" description="Helical" evidence="1">
    <location>
        <begin position="35"/>
        <end position="54"/>
    </location>
</feature>
<dbReference type="InterPro" id="IPR052159">
    <property type="entry name" value="Competence_DNA_uptake"/>
</dbReference>
<keyword evidence="1" id="KW-1133">Transmembrane helix</keyword>
<keyword evidence="1" id="KW-0472">Membrane</keyword>
<accession>A0A1W5ZUQ8</accession>
<keyword evidence="1" id="KW-0812">Transmembrane</keyword>
<organism evidence="3 4">
    <name type="scientific">Halobacillus mangrovi</name>
    <dbReference type="NCBI Taxonomy" id="402384"/>
    <lineage>
        <taxon>Bacteria</taxon>
        <taxon>Bacillati</taxon>
        <taxon>Bacillota</taxon>
        <taxon>Bacilli</taxon>
        <taxon>Bacillales</taxon>
        <taxon>Bacillaceae</taxon>
        <taxon>Halobacillus</taxon>
    </lineage>
</organism>
<dbReference type="STRING" id="402384.HM131_09175"/>
<reference evidence="3 4" key="1">
    <citation type="submission" date="2017-04" db="EMBL/GenBank/DDBJ databases">
        <title>The whole genome sequencing and assembly of Halobacillus mangrovi strain.</title>
        <authorList>
            <person name="Lee S.-J."/>
            <person name="Park M.-K."/>
            <person name="Kim J.-Y."/>
            <person name="Lee Y.-J."/>
            <person name="Yi H."/>
            <person name="Bahn Y.-S."/>
            <person name="Kim J.F."/>
            <person name="Lee D.-W."/>
        </authorList>
    </citation>
    <scope>NUCLEOTIDE SEQUENCE [LARGE SCALE GENOMIC DNA]</scope>
    <source>
        <strain evidence="3 4">KTB 131</strain>
    </source>
</reference>